<proteinExistence type="predicted"/>
<dbReference type="SUPFAM" id="SSF52096">
    <property type="entry name" value="ClpP/crotonase"/>
    <property type="match status" value="1"/>
</dbReference>
<reference evidence="2 3" key="1">
    <citation type="submission" date="2016-10" db="EMBL/GenBank/DDBJ databases">
        <authorList>
            <person name="de Groot N.N."/>
        </authorList>
    </citation>
    <scope>NUCLEOTIDE SEQUENCE [LARGE SCALE GENOMIC DNA]</scope>
    <source>
        <strain evidence="2 3">DSM 23042</strain>
    </source>
</reference>
<dbReference type="OrthoDB" id="5936191at2"/>
<accession>A0A1H9QEM1</accession>
<feature type="region of interest" description="Disordered" evidence="1">
    <location>
        <begin position="36"/>
        <end position="81"/>
    </location>
</feature>
<dbReference type="InterPro" id="IPR029045">
    <property type="entry name" value="ClpP/crotonase-like_dom_sf"/>
</dbReference>
<dbReference type="RefSeq" id="WP_092687991.1">
    <property type="nucleotide sequence ID" value="NZ_CBDDGO010000004.1"/>
</dbReference>
<evidence type="ECO:0000256" key="1">
    <source>
        <dbReference type="SAM" id="MobiDB-lite"/>
    </source>
</evidence>
<dbReference type="AlphaFoldDB" id="A0A1H9QEM1"/>
<gene>
    <name evidence="2" type="ORF">SAMN04490244_101575</name>
</gene>
<evidence type="ECO:0008006" key="4">
    <source>
        <dbReference type="Google" id="ProtNLM"/>
    </source>
</evidence>
<organism evidence="2 3">
    <name type="scientific">Tranquillimonas rosea</name>
    <dbReference type="NCBI Taxonomy" id="641238"/>
    <lineage>
        <taxon>Bacteria</taxon>
        <taxon>Pseudomonadati</taxon>
        <taxon>Pseudomonadota</taxon>
        <taxon>Alphaproteobacteria</taxon>
        <taxon>Rhodobacterales</taxon>
        <taxon>Roseobacteraceae</taxon>
        <taxon>Tranquillimonas</taxon>
    </lineage>
</organism>
<dbReference type="STRING" id="641238.SAMN04490244_101575"/>
<sequence length="256" mass="27516">MSARIGPGGVIKTILGVQLGMAAILFAADIGADMPSLPFGPKPPDMDQPVRPGDQTRRYRPDRLPEAPASRPFPETGEMPDRLHFTPSEIDGESVLRLTGQIAPGDADRFVDYLQQQDDGVNTLYLHSPGGSVQDALEIGRTIRDSGATTAIAAGDVCLSACPYVLFGGTDRNVDPEGHVGVHQHYFGENTVLPAFMAVEDVQRGQGRVMAYLEEMGIGLGVMEPALLTPPDEIYMLLPEDLRTYGIVAADERETG</sequence>
<feature type="compositionally biased region" description="Basic and acidic residues" evidence="1">
    <location>
        <begin position="54"/>
        <end position="65"/>
    </location>
</feature>
<dbReference type="Gene3D" id="3.90.226.10">
    <property type="entry name" value="2-enoyl-CoA Hydratase, Chain A, domain 1"/>
    <property type="match status" value="1"/>
</dbReference>
<evidence type="ECO:0000313" key="2">
    <source>
        <dbReference type="EMBL" id="SER58329.1"/>
    </source>
</evidence>
<name>A0A1H9QEM1_9RHOB</name>
<evidence type="ECO:0000313" key="3">
    <source>
        <dbReference type="Proteomes" id="UP000198885"/>
    </source>
</evidence>
<keyword evidence="3" id="KW-1185">Reference proteome</keyword>
<dbReference type="EMBL" id="FOGU01000001">
    <property type="protein sequence ID" value="SER58329.1"/>
    <property type="molecule type" value="Genomic_DNA"/>
</dbReference>
<protein>
    <recommendedName>
        <fullName evidence="4">Clp protease</fullName>
    </recommendedName>
</protein>
<dbReference type="Proteomes" id="UP000198885">
    <property type="component" value="Unassembled WGS sequence"/>
</dbReference>